<dbReference type="GO" id="GO:0019825">
    <property type="term" value="F:oxygen binding"/>
    <property type="evidence" value="ECO:0007669"/>
    <property type="project" value="InterPro"/>
</dbReference>
<dbReference type="Proteomes" id="UP000612362">
    <property type="component" value="Unassembled WGS sequence"/>
</dbReference>
<organism evidence="1 2">
    <name type="scientific">Ktedonospora formicarum</name>
    <dbReference type="NCBI Taxonomy" id="2778364"/>
    <lineage>
        <taxon>Bacteria</taxon>
        <taxon>Bacillati</taxon>
        <taxon>Chloroflexota</taxon>
        <taxon>Ktedonobacteria</taxon>
        <taxon>Ktedonobacterales</taxon>
        <taxon>Ktedonobacteraceae</taxon>
        <taxon>Ktedonospora</taxon>
    </lineage>
</organism>
<keyword evidence="2" id="KW-1185">Reference proteome</keyword>
<dbReference type="Gene3D" id="1.10.490.10">
    <property type="entry name" value="Globins"/>
    <property type="match status" value="1"/>
</dbReference>
<dbReference type="InterPro" id="IPR012292">
    <property type="entry name" value="Globin/Proto"/>
</dbReference>
<accession>A0A8J3MNJ6</accession>
<dbReference type="AlphaFoldDB" id="A0A8J3MNJ6"/>
<dbReference type="GO" id="GO:0020037">
    <property type="term" value="F:heme binding"/>
    <property type="evidence" value="ECO:0007669"/>
    <property type="project" value="InterPro"/>
</dbReference>
<comment type="caution">
    <text evidence="1">The sequence shown here is derived from an EMBL/GenBank/DDBJ whole genome shotgun (WGS) entry which is preliminary data.</text>
</comment>
<evidence type="ECO:0008006" key="3">
    <source>
        <dbReference type="Google" id="ProtNLM"/>
    </source>
</evidence>
<dbReference type="CDD" id="cd08916">
    <property type="entry name" value="TrHb3_P"/>
    <property type="match status" value="1"/>
</dbReference>
<evidence type="ECO:0000313" key="1">
    <source>
        <dbReference type="EMBL" id="GHO42822.1"/>
    </source>
</evidence>
<dbReference type="InterPro" id="IPR009050">
    <property type="entry name" value="Globin-like_sf"/>
</dbReference>
<reference evidence="1" key="1">
    <citation type="submission" date="2020-10" db="EMBL/GenBank/DDBJ databases">
        <title>Taxonomic study of unclassified bacteria belonging to the class Ktedonobacteria.</title>
        <authorList>
            <person name="Yabe S."/>
            <person name="Wang C.M."/>
            <person name="Zheng Y."/>
            <person name="Sakai Y."/>
            <person name="Cavaletti L."/>
            <person name="Monciardini P."/>
            <person name="Donadio S."/>
        </authorList>
    </citation>
    <scope>NUCLEOTIDE SEQUENCE</scope>
    <source>
        <strain evidence="1">SOSP1-1</strain>
    </source>
</reference>
<evidence type="ECO:0000313" key="2">
    <source>
        <dbReference type="Proteomes" id="UP000612362"/>
    </source>
</evidence>
<dbReference type="RefSeq" id="WP_220192324.1">
    <property type="nucleotide sequence ID" value="NZ_BNJF01000001.1"/>
</dbReference>
<dbReference type="EMBL" id="BNJF01000001">
    <property type="protein sequence ID" value="GHO42822.1"/>
    <property type="molecule type" value="Genomic_DNA"/>
</dbReference>
<sequence length="129" mass="15309">MEQKRDIEGREDVEFLVSTFYHKATRDELIGHFFTEVAAINLEEHLPVMYDFWENILFQTGRYHGGMMYKHILLNAKEHMLPHHFERWFALFTQTVDDHFVGPRADEAKRRAQMVIQTMPLKLGGTLFP</sequence>
<name>A0A8J3MNJ6_9CHLR</name>
<protein>
    <recommendedName>
        <fullName evidence="3">Hemoglobin</fullName>
    </recommendedName>
</protein>
<gene>
    <name evidence="1" type="ORF">KSX_09850</name>
</gene>
<dbReference type="SUPFAM" id="SSF46458">
    <property type="entry name" value="Globin-like"/>
    <property type="match status" value="1"/>
</dbReference>
<proteinExistence type="predicted"/>